<sequence>MTSLHRRRAGVLAAATTALVVLCAGPAAADTSAASATAASLVLANGSAASSGSFSASHDGQTGTTTGNSAPALSVLGSQTLITSGALVQKAVALADGTSAACAALVGSGGGVSIGSDGTCTVTPGTGGVSVRLVGGLTPVDVLADSISSRCTATSAGVTTAGSSLANARVSTAVAIGLPSSPAPGTSVSVPGVATLLLGGQTQPQGAGSVRVSALYVSLLTGTVRVDVASSTCGLNVATVPVPALPLSGWTLVSAAVLGVWGYLVARVVRRRTRGVVPAR</sequence>
<dbReference type="AlphaFoldDB" id="A0A1H0JLC4"/>
<keyword evidence="2" id="KW-0732">Signal</keyword>
<feature type="transmembrane region" description="Helical" evidence="1">
    <location>
        <begin position="247"/>
        <end position="266"/>
    </location>
</feature>
<accession>A0A1H0JLC4</accession>
<dbReference type="Proteomes" id="UP000199088">
    <property type="component" value="Unassembled WGS sequence"/>
</dbReference>
<organism evidence="3 4">
    <name type="scientific">Klenkia soli</name>
    <dbReference type="NCBI Taxonomy" id="1052260"/>
    <lineage>
        <taxon>Bacteria</taxon>
        <taxon>Bacillati</taxon>
        <taxon>Actinomycetota</taxon>
        <taxon>Actinomycetes</taxon>
        <taxon>Geodermatophilales</taxon>
        <taxon>Geodermatophilaceae</taxon>
        <taxon>Klenkia</taxon>
    </lineage>
</organism>
<evidence type="ECO:0000313" key="3">
    <source>
        <dbReference type="EMBL" id="SDO44283.1"/>
    </source>
</evidence>
<evidence type="ECO:0000256" key="1">
    <source>
        <dbReference type="SAM" id="Phobius"/>
    </source>
</evidence>
<reference evidence="4" key="1">
    <citation type="submission" date="2016-10" db="EMBL/GenBank/DDBJ databases">
        <authorList>
            <person name="Varghese N."/>
            <person name="Submissions S."/>
        </authorList>
    </citation>
    <scope>NUCLEOTIDE SEQUENCE [LARGE SCALE GENOMIC DNA]</scope>
    <source>
        <strain evidence="4">DSM 45843</strain>
    </source>
</reference>
<evidence type="ECO:0000256" key="2">
    <source>
        <dbReference type="SAM" id="SignalP"/>
    </source>
</evidence>
<keyword evidence="1" id="KW-0812">Transmembrane</keyword>
<keyword evidence="4" id="KW-1185">Reference proteome</keyword>
<dbReference type="STRING" id="1052260.SAMN05660199_02004"/>
<keyword evidence="1" id="KW-1133">Transmembrane helix</keyword>
<dbReference type="EMBL" id="FNIR01000005">
    <property type="protein sequence ID" value="SDO44283.1"/>
    <property type="molecule type" value="Genomic_DNA"/>
</dbReference>
<name>A0A1H0JLC4_9ACTN</name>
<feature type="chain" id="PRO_5011546769" evidence="2">
    <location>
        <begin position="30"/>
        <end position="280"/>
    </location>
</feature>
<evidence type="ECO:0000313" key="4">
    <source>
        <dbReference type="Proteomes" id="UP000199088"/>
    </source>
</evidence>
<proteinExistence type="predicted"/>
<feature type="signal peptide" evidence="2">
    <location>
        <begin position="1"/>
        <end position="29"/>
    </location>
</feature>
<dbReference type="OrthoDB" id="5194484at2"/>
<protein>
    <submittedName>
        <fullName evidence="3">Uncharacterized protein</fullName>
    </submittedName>
</protein>
<dbReference type="RefSeq" id="WP_091244059.1">
    <property type="nucleotide sequence ID" value="NZ_FNIR01000005.1"/>
</dbReference>
<keyword evidence="1" id="KW-0472">Membrane</keyword>
<dbReference type="NCBIfam" id="NF040603">
    <property type="entry name" value="choice_anch_P"/>
    <property type="match status" value="1"/>
</dbReference>
<gene>
    <name evidence="3" type="ORF">SAMN05660199_02004</name>
</gene>